<proteinExistence type="predicted"/>
<gene>
    <name evidence="8" type="ORF">HK097_001799</name>
</gene>
<keyword evidence="4" id="KW-0862">Zinc</keyword>
<name>A0AAD5X4B3_9FUNG</name>
<reference evidence="8" key="1">
    <citation type="submission" date="2020-05" db="EMBL/GenBank/DDBJ databases">
        <title>Phylogenomic resolution of chytrid fungi.</title>
        <authorList>
            <person name="Stajich J.E."/>
            <person name="Amses K."/>
            <person name="Simmons R."/>
            <person name="Seto K."/>
            <person name="Myers J."/>
            <person name="Bonds A."/>
            <person name="Quandt C.A."/>
            <person name="Barry K."/>
            <person name="Liu P."/>
            <person name="Grigoriev I."/>
            <person name="Longcore J.E."/>
            <person name="James T.Y."/>
        </authorList>
    </citation>
    <scope>NUCLEOTIDE SEQUENCE</scope>
    <source>
        <strain evidence="8">JEL0318</strain>
    </source>
</reference>
<evidence type="ECO:0000256" key="6">
    <source>
        <dbReference type="SAM" id="MobiDB-lite"/>
    </source>
</evidence>
<evidence type="ECO:0000313" key="8">
    <source>
        <dbReference type="EMBL" id="KAJ3054457.1"/>
    </source>
</evidence>
<organism evidence="8 9">
    <name type="scientific">Rhizophlyctis rosea</name>
    <dbReference type="NCBI Taxonomy" id="64517"/>
    <lineage>
        <taxon>Eukaryota</taxon>
        <taxon>Fungi</taxon>
        <taxon>Fungi incertae sedis</taxon>
        <taxon>Chytridiomycota</taxon>
        <taxon>Chytridiomycota incertae sedis</taxon>
        <taxon>Chytridiomycetes</taxon>
        <taxon>Rhizophlyctidales</taxon>
        <taxon>Rhizophlyctidaceae</taxon>
        <taxon>Rhizophlyctis</taxon>
    </lineage>
</organism>
<evidence type="ECO:0000256" key="4">
    <source>
        <dbReference type="ARBA" id="ARBA00022833"/>
    </source>
</evidence>
<feature type="region of interest" description="Disordered" evidence="6">
    <location>
        <begin position="97"/>
        <end position="146"/>
    </location>
</feature>
<sequence>MNSNPDHNIGVIQMSNPETQTPEAPPPEVIFAQSGSIENSTELVQQQQAHLEQHQQPTEVDHSATTPQAQQQVLPDLQGGPSQDTLQEFAMQLQAQTVPHQEDPGQQEDPNREDTSGVDAGTPPGSVNNRNKPYRTVAPLPTTPVPTISTPIPQTPLIMVLPPQTLPQNGGAAQQPQYFLQLAQPQQPGQQQQQTAQQQQQPLQAAFSLPIQFALPGQNQMAPHPFFAFAGQQGGQAIQIQLAPGANGATAAIPINAALGDGRPGTLPLPALRFAQHDGKGRSAQNALYPCPHPGCDKSFYRKQNLQSHARCHSGDYAFSLVIAEEHQGY</sequence>
<evidence type="ECO:0000259" key="7">
    <source>
        <dbReference type="PROSITE" id="PS50157"/>
    </source>
</evidence>
<keyword evidence="2" id="KW-0677">Repeat</keyword>
<comment type="caution">
    <text evidence="8">The sequence shown here is derived from an EMBL/GenBank/DDBJ whole genome shotgun (WGS) entry which is preliminary data.</text>
</comment>
<evidence type="ECO:0000256" key="2">
    <source>
        <dbReference type="ARBA" id="ARBA00022737"/>
    </source>
</evidence>
<dbReference type="InterPro" id="IPR013087">
    <property type="entry name" value="Znf_C2H2_type"/>
</dbReference>
<dbReference type="GO" id="GO:0008270">
    <property type="term" value="F:zinc ion binding"/>
    <property type="evidence" value="ECO:0007669"/>
    <property type="project" value="UniProtKB-KW"/>
</dbReference>
<feature type="domain" description="C2H2-type" evidence="7">
    <location>
        <begin position="289"/>
        <end position="318"/>
    </location>
</feature>
<dbReference type="PROSITE" id="PS00028">
    <property type="entry name" value="ZINC_FINGER_C2H2_1"/>
    <property type="match status" value="1"/>
</dbReference>
<dbReference type="EMBL" id="JADGJD010000137">
    <property type="protein sequence ID" value="KAJ3054457.1"/>
    <property type="molecule type" value="Genomic_DNA"/>
</dbReference>
<dbReference type="AlphaFoldDB" id="A0AAD5X4B3"/>
<dbReference type="Proteomes" id="UP001212841">
    <property type="component" value="Unassembled WGS sequence"/>
</dbReference>
<dbReference type="SMART" id="SM00355">
    <property type="entry name" value="ZnF_C2H2"/>
    <property type="match status" value="1"/>
</dbReference>
<evidence type="ECO:0000256" key="3">
    <source>
        <dbReference type="ARBA" id="ARBA00022771"/>
    </source>
</evidence>
<feature type="compositionally biased region" description="Polar residues" evidence="6">
    <location>
        <begin position="63"/>
        <end position="73"/>
    </location>
</feature>
<feature type="compositionally biased region" description="Low complexity" evidence="6">
    <location>
        <begin position="136"/>
        <end position="146"/>
    </location>
</feature>
<protein>
    <recommendedName>
        <fullName evidence="7">C2H2-type domain-containing protein</fullName>
    </recommendedName>
</protein>
<feature type="compositionally biased region" description="Low complexity" evidence="6">
    <location>
        <begin position="42"/>
        <end position="56"/>
    </location>
</feature>
<accession>A0AAD5X4B3</accession>
<keyword evidence="1" id="KW-0479">Metal-binding</keyword>
<feature type="region of interest" description="Disordered" evidence="6">
    <location>
        <begin position="1"/>
        <end position="83"/>
    </location>
</feature>
<keyword evidence="9" id="KW-1185">Reference proteome</keyword>
<evidence type="ECO:0000256" key="1">
    <source>
        <dbReference type="ARBA" id="ARBA00022723"/>
    </source>
</evidence>
<dbReference type="Gene3D" id="3.30.160.60">
    <property type="entry name" value="Classic Zinc Finger"/>
    <property type="match status" value="1"/>
</dbReference>
<evidence type="ECO:0000313" key="9">
    <source>
        <dbReference type="Proteomes" id="UP001212841"/>
    </source>
</evidence>
<dbReference type="PROSITE" id="PS50157">
    <property type="entry name" value="ZINC_FINGER_C2H2_2"/>
    <property type="match status" value="1"/>
</dbReference>
<dbReference type="SUPFAM" id="SSF57667">
    <property type="entry name" value="beta-beta-alpha zinc fingers"/>
    <property type="match status" value="1"/>
</dbReference>
<dbReference type="InterPro" id="IPR036236">
    <property type="entry name" value="Znf_C2H2_sf"/>
</dbReference>
<keyword evidence="3 5" id="KW-0863">Zinc-finger</keyword>
<evidence type="ECO:0000256" key="5">
    <source>
        <dbReference type="PROSITE-ProRule" id="PRU00042"/>
    </source>
</evidence>
<dbReference type="FunFam" id="3.30.160.60:FF:000125">
    <property type="entry name" value="Putative zinc finger protein 143"/>
    <property type="match status" value="1"/>
</dbReference>